<keyword evidence="1" id="KW-0472">Membrane</keyword>
<organism evidence="2 3">
    <name type="scientific">Halobacillus mangrovi</name>
    <dbReference type="NCBI Taxonomy" id="402384"/>
    <lineage>
        <taxon>Bacteria</taxon>
        <taxon>Bacillati</taxon>
        <taxon>Bacillota</taxon>
        <taxon>Bacilli</taxon>
        <taxon>Bacillales</taxon>
        <taxon>Bacillaceae</taxon>
        <taxon>Halobacillus</taxon>
    </lineage>
</organism>
<feature type="transmembrane region" description="Helical" evidence="1">
    <location>
        <begin position="123"/>
        <end position="147"/>
    </location>
</feature>
<evidence type="ECO:0000313" key="3">
    <source>
        <dbReference type="Proteomes" id="UP000192527"/>
    </source>
</evidence>
<dbReference type="EMBL" id="CP020772">
    <property type="protein sequence ID" value="ARI75711.1"/>
    <property type="molecule type" value="Genomic_DNA"/>
</dbReference>
<dbReference type="PANTHER" id="PTHR37305:SF1">
    <property type="entry name" value="MEMBRANE PROTEIN"/>
    <property type="match status" value="1"/>
</dbReference>
<evidence type="ECO:0000313" key="2">
    <source>
        <dbReference type="EMBL" id="ARI75711.1"/>
    </source>
</evidence>
<evidence type="ECO:0000256" key="1">
    <source>
        <dbReference type="SAM" id="Phobius"/>
    </source>
</evidence>
<feature type="transmembrane region" description="Helical" evidence="1">
    <location>
        <begin position="188"/>
        <end position="206"/>
    </location>
</feature>
<dbReference type="GO" id="GO:0005886">
    <property type="term" value="C:plasma membrane"/>
    <property type="evidence" value="ECO:0007669"/>
    <property type="project" value="UniProtKB-SubCell"/>
</dbReference>
<feature type="transmembrane region" description="Helical" evidence="1">
    <location>
        <begin position="153"/>
        <end position="176"/>
    </location>
</feature>
<feature type="transmembrane region" description="Helical" evidence="1">
    <location>
        <begin position="70"/>
        <end position="95"/>
    </location>
</feature>
<keyword evidence="1" id="KW-0812">Transmembrane</keyword>
<dbReference type="GO" id="GO:0140359">
    <property type="term" value="F:ABC-type transporter activity"/>
    <property type="evidence" value="ECO:0007669"/>
    <property type="project" value="InterPro"/>
</dbReference>
<keyword evidence="1" id="KW-1133">Transmembrane helix</keyword>
<protein>
    <submittedName>
        <fullName evidence="2">ABC transporter</fullName>
    </submittedName>
</protein>
<dbReference type="Pfam" id="PF12679">
    <property type="entry name" value="ABC2_membrane_2"/>
    <property type="match status" value="1"/>
</dbReference>
<keyword evidence="3" id="KW-1185">Reference proteome</keyword>
<dbReference type="STRING" id="402384.HM131_02200"/>
<name>A0A1W5ZQZ8_9BACI</name>
<feature type="transmembrane region" description="Helical" evidence="1">
    <location>
        <begin position="238"/>
        <end position="258"/>
    </location>
</feature>
<dbReference type="KEGG" id="hmn:HM131_02200"/>
<dbReference type="OrthoDB" id="9800309at2"/>
<sequence length="265" mass="28662">MNLFWREMKAHRKSLMTWCIGMILLIASGMGKYAGFSSSGQSMDELMGAMPASLKTITGMGSFDLSLATGFYGVLFLYMVLLATVHAVLLGATIISKEERDKTAEFLFVKPVSRTKVIVTKMLAALTNVLVLTLVSAVTSLFMVGYYSDGEPYIENVLVTIFGMLILQILFLGIGTMVGAGYKKSGKAATLSSAILLLAFLLSVAVDLSDALDGVKYITPFKYFEADQVMYGGGLDPVLVGVSVVLVAITAALTLLFYRRRDLHV</sequence>
<dbReference type="AlphaFoldDB" id="A0A1W5ZQZ8"/>
<accession>A0A1W5ZQZ8</accession>
<dbReference type="PANTHER" id="PTHR37305">
    <property type="entry name" value="INTEGRAL MEMBRANE PROTEIN-RELATED"/>
    <property type="match status" value="1"/>
</dbReference>
<dbReference type="Proteomes" id="UP000192527">
    <property type="component" value="Chromosome"/>
</dbReference>
<gene>
    <name evidence="2" type="ORF">HM131_02200</name>
</gene>
<reference evidence="2 3" key="1">
    <citation type="submission" date="2017-04" db="EMBL/GenBank/DDBJ databases">
        <title>The whole genome sequencing and assembly of Halobacillus mangrovi strain.</title>
        <authorList>
            <person name="Lee S.-J."/>
            <person name="Park M.-K."/>
            <person name="Kim J.-Y."/>
            <person name="Lee Y.-J."/>
            <person name="Yi H."/>
            <person name="Bahn Y.-S."/>
            <person name="Kim J.F."/>
            <person name="Lee D.-W."/>
        </authorList>
    </citation>
    <scope>NUCLEOTIDE SEQUENCE [LARGE SCALE GENOMIC DNA]</scope>
    <source>
        <strain evidence="2 3">KTB 131</strain>
    </source>
</reference>
<proteinExistence type="predicted"/>